<keyword evidence="3" id="KW-1185">Reference proteome</keyword>
<proteinExistence type="predicted"/>
<name>R0KQ99_NOSB1</name>
<reference evidence="2 3" key="1">
    <citation type="journal article" date="2013" name="BMC Genomics">
        <title>Comparative genomics of parasitic silkworm microsporidia reveal an association between genome expansion and host adaptation.</title>
        <authorList>
            <person name="Pan G."/>
            <person name="Xu J."/>
            <person name="Li T."/>
            <person name="Xia Q."/>
            <person name="Liu S.L."/>
            <person name="Zhang G."/>
            <person name="Li S."/>
            <person name="Li C."/>
            <person name="Liu H."/>
            <person name="Yang L."/>
            <person name="Liu T."/>
            <person name="Zhang X."/>
            <person name="Wu Z."/>
            <person name="Fan W."/>
            <person name="Dang X."/>
            <person name="Xiang H."/>
            <person name="Tao M."/>
            <person name="Li Y."/>
            <person name="Hu J."/>
            <person name="Li Z."/>
            <person name="Lin L."/>
            <person name="Luo J."/>
            <person name="Geng L."/>
            <person name="Wang L."/>
            <person name="Long M."/>
            <person name="Wan Y."/>
            <person name="He N."/>
            <person name="Zhang Z."/>
            <person name="Lu C."/>
            <person name="Keeling P.J."/>
            <person name="Wang J."/>
            <person name="Xiang Z."/>
            <person name="Zhou Z."/>
        </authorList>
    </citation>
    <scope>NUCLEOTIDE SEQUENCE [LARGE SCALE GENOMIC DNA]</scope>
    <source>
        <strain evidence="3">CQ1 / CVCC 102059</strain>
    </source>
</reference>
<feature type="chain" id="PRO_5004354325" evidence="1">
    <location>
        <begin position="27"/>
        <end position="330"/>
    </location>
</feature>
<gene>
    <name evidence="2" type="ORF">NBO_455g0001</name>
</gene>
<dbReference type="AlphaFoldDB" id="R0KQ99"/>
<dbReference type="Proteomes" id="UP000016927">
    <property type="component" value="Unassembled WGS sequence"/>
</dbReference>
<accession>R0KQ99</accession>
<sequence>MCVSIKSVFLQKVFLVLNLYFLLLLTSEIKENAFIVIADHSDDTNNYEQETPLDLSLKNNSNPQRSITNSKKSTNINDQSESLMPDFFINSTFFDTNEYKNCKNTFEITYRHLKFFFTKRNIYDIAVAEIDENVDKSHFIFLKQILIETKYLILNIKNDIIETMEAINPSSQMTIYNADHLKSINAIEIHQDYWINMIKTSPIHIKLDFKTSSNLDEFLHISYSFYGSSSCISTNRLSRYINSNYKLFSLKGLLDTLIVVSFESRQMQSDLKSIIFCVLFFYKHAENNRIITMEFILKDIMIRTILLVKLLKLNEDDDLKSEHKKQELSQ</sequence>
<evidence type="ECO:0000256" key="1">
    <source>
        <dbReference type="SAM" id="SignalP"/>
    </source>
</evidence>
<dbReference type="EMBL" id="KB909363">
    <property type="protein sequence ID" value="EOB12372.1"/>
    <property type="molecule type" value="Genomic_DNA"/>
</dbReference>
<dbReference type="VEuPathDB" id="MicrosporidiaDB:NBO_455g0001"/>
<feature type="signal peptide" evidence="1">
    <location>
        <begin position="1"/>
        <end position="26"/>
    </location>
</feature>
<protein>
    <submittedName>
        <fullName evidence="2">Uncharacterized protein</fullName>
    </submittedName>
</protein>
<evidence type="ECO:0000313" key="3">
    <source>
        <dbReference type="Proteomes" id="UP000016927"/>
    </source>
</evidence>
<evidence type="ECO:0000313" key="2">
    <source>
        <dbReference type="EMBL" id="EOB12372.1"/>
    </source>
</evidence>
<organism evidence="2 3">
    <name type="scientific">Nosema bombycis (strain CQ1 / CVCC 102059)</name>
    <name type="common">Microsporidian parasite</name>
    <name type="synonym">Pebrine of silkworm</name>
    <dbReference type="NCBI Taxonomy" id="578461"/>
    <lineage>
        <taxon>Eukaryota</taxon>
        <taxon>Fungi</taxon>
        <taxon>Fungi incertae sedis</taxon>
        <taxon>Microsporidia</taxon>
        <taxon>Nosematidae</taxon>
        <taxon>Nosema</taxon>
    </lineage>
</organism>
<dbReference type="HOGENOM" id="CLU_049923_0_0_1"/>
<keyword evidence="1" id="KW-0732">Signal</keyword>